<dbReference type="AlphaFoldDB" id="A0A5P3AIK5"/>
<sequence length="65" mass="6512">MGTGRHVPIVAMTAHAMGGDEAEILAAGLDRYLTKPLSKDAISKEIVAACPAGVRPPAAGVQAAS</sequence>
<dbReference type="InterPro" id="IPR001789">
    <property type="entry name" value="Sig_transdc_resp-reg_receiver"/>
</dbReference>
<evidence type="ECO:0000256" key="2">
    <source>
        <dbReference type="PROSITE-ProRule" id="PRU00169"/>
    </source>
</evidence>
<dbReference type="Proteomes" id="UP000325785">
    <property type="component" value="Chromosome"/>
</dbReference>
<name>A0A5P3AIK5_9RHOB</name>
<evidence type="ECO:0000313" key="4">
    <source>
        <dbReference type="EMBL" id="QEW29189.1"/>
    </source>
</evidence>
<dbReference type="KEGG" id="rid:RIdsm_05031"/>
<dbReference type="PANTHER" id="PTHR45339">
    <property type="entry name" value="HYBRID SIGNAL TRANSDUCTION HISTIDINE KINASE J"/>
    <property type="match status" value="1"/>
</dbReference>
<proteinExistence type="predicted"/>
<gene>
    <name evidence="4" type="primary">divK_2</name>
    <name evidence="4" type="ORF">RIdsm_05031</name>
</gene>
<reference evidence="4 5" key="1">
    <citation type="submission" date="2018-08" db="EMBL/GenBank/DDBJ databases">
        <title>Genetic Globetrotter - A new plasmid hitch-hiking vast phylogenetic and geographic distances.</title>
        <authorList>
            <person name="Vollmers J."/>
            <person name="Petersen J."/>
        </authorList>
    </citation>
    <scope>NUCLEOTIDE SEQUENCE [LARGE SCALE GENOMIC DNA]</scope>
    <source>
        <strain evidence="4 5">DSM 26383</strain>
    </source>
</reference>
<keyword evidence="1" id="KW-0597">Phosphoprotein</keyword>
<dbReference type="PROSITE" id="PS50110">
    <property type="entry name" value="RESPONSE_REGULATORY"/>
    <property type="match status" value="1"/>
</dbReference>
<evidence type="ECO:0000313" key="5">
    <source>
        <dbReference type="Proteomes" id="UP000325785"/>
    </source>
</evidence>
<dbReference type="GO" id="GO:0000160">
    <property type="term" value="P:phosphorelay signal transduction system"/>
    <property type="evidence" value="ECO:0007669"/>
    <property type="project" value="InterPro"/>
</dbReference>
<evidence type="ECO:0000259" key="3">
    <source>
        <dbReference type="PROSITE" id="PS50110"/>
    </source>
</evidence>
<dbReference type="InterPro" id="IPR011006">
    <property type="entry name" value="CheY-like_superfamily"/>
</dbReference>
<dbReference type="EMBL" id="CP031598">
    <property type="protein sequence ID" value="QEW29189.1"/>
    <property type="molecule type" value="Genomic_DNA"/>
</dbReference>
<comment type="caution">
    <text evidence="2">Lacks conserved residue(s) required for the propagation of feature annotation.</text>
</comment>
<accession>A0A5P3AIK5</accession>
<protein>
    <submittedName>
        <fullName evidence="4">Polar-differentiation response regulator DivK</fullName>
    </submittedName>
</protein>
<dbReference type="Gene3D" id="3.40.50.2300">
    <property type="match status" value="1"/>
</dbReference>
<feature type="domain" description="Response regulatory" evidence="3">
    <location>
        <begin position="1"/>
        <end position="50"/>
    </location>
</feature>
<dbReference type="SUPFAM" id="SSF52172">
    <property type="entry name" value="CheY-like"/>
    <property type="match status" value="1"/>
</dbReference>
<organism evidence="4 5">
    <name type="scientific">Roseovarius indicus</name>
    <dbReference type="NCBI Taxonomy" id="540747"/>
    <lineage>
        <taxon>Bacteria</taxon>
        <taxon>Pseudomonadati</taxon>
        <taxon>Pseudomonadota</taxon>
        <taxon>Alphaproteobacteria</taxon>
        <taxon>Rhodobacterales</taxon>
        <taxon>Roseobacteraceae</taxon>
        <taxon>Roseovarius</taxon>
    </lineage>
</organism>
<evidence type="ECO:0000256" key="1">
    <source>
        <dbReference type="ARBA" id="ARBA00022553"/>
    </source>
</evidence>
<dbReference type="PANTHER" id="PTHR45339:SF5">
    <property type="entry name" value="HISTIDINE KINASE"/>
    <property type="match status" value="1"/>
</dbReference>